<evidence type="ECO:0000256" key="2">
    <source>
        <dbReference type="ARBA" id="ARBA00023002"/>
    </source>
</evidence>
<dbReference type="OrthoDB" id="112317at2"/>
<dbReference type="NCBIfam" id="NF005559">
    <property type="entry name" value="PRK07231.1"/>
    <property type="match status" value="1"/>
</dbReference>
<dbReference type="Gene3D" id="3.40.50.720">
    <property type="entry name" value="NAD(P)-binding Rossmann-like Domain"/>
    <property type="match status" value="1"/>
</dbReference>
<name>A0A5C4THW6_9BACL</name>
<dbReference type="GO" id="GO:0016616">
    <property type="term" value="F:oxidoreductase activity, acting on the CH-OH group of donors, NAD or NADP as acceptor"/>
    <property type="evidence" value="ECO:0007669"/>
    <property type="project" value="TreeGrafter"/>
</dbReference>
<organism evidence="3 4">
    <name type="scientific">Paenibacillus hemerocallicola</name>
    <dbReference type="NCBI Taxonomy" id="1172614"/>
    <lineage>
        <taxon>Bacteria</taxon>
        <taxon>Bacillati</taxon>
        <taxon>Bacillota</taxon>
        <taxon>Bacilli</taxon>
        <taxon>Bacillales</taxon>
        <taxon>Paenibacillaceae</taxon>
        <taxon>Paenibacillus</taxon>
    </lineage>
</organism>
<dbReference type="SUPFAM" id="SSF51735">
    <property type="entry name" value="NAD(P)-binding Rossmann-fold domains"/>
    <property type="match status" value="1"/>
</dbReference>
<comment type="caution">
    <text evidence="3">The sequence shown here is derived from an EMBL/GenBank/DDBJ whole genome shotgun (WGS) entry which is preliminary data.</text>
</comment>
<keyword evidence="2" id="KW-0560">Oxidoreductase</keyword>
<dbReference type="Proteomes" id="UP000307943">
    <property type="component" value="Unassembled WGS sequence"/>
</dbReference>
<dbReference type="GO" id="GO:0008206">
    <property type="term" value="P:bile acid metabolic process"/>
    <property type="evidence" value="ECO:0007669"/>
    <property type="project" value="UniProtKB-ARBA"/>
</dbReference>
<protein>
    <submittedName>
        <fullName evidence="3">SDR family oxidoreductase</fullName>
    </submittedName>
</protein>
<evidence type="ECO:0000256" key="1">
    <source>
        <dbReference type="ARBA" id="ARBA00006484"/>
    </source>
</evidence>
<evidence type="ECO:0000313" key="3">
    <source>
        <dbReference type="EMBL" id="TNJ68177.1"/>
    </source>
</evidence>
<dbReference type="EMBL" id="VDCQ01000001">
    <property type="protein sequence ID" value="TNJ68177.1"/>
    <property type="molecule type" value="Genomic_DNA"/>
</dbReference>
<dbReference type="PROSITE" id="PS00061">
    <property type="entry name" value="ADH_SHORT"/>
    <property type="match status" value="1"/>
</dbReference>
<dbReference type="PRINTS" id="PR00081">
    <property type="entry name" value="GDHRDH"/>
</dbReference>
<dbReference type="InterPro" id="IPR036291">
    <property type="entry name" value="NAD(P)-bd_dom_sf"/>
</dbReference>
<keyword evidence="4" id="KW-1185">Reference proteome</keyword>
<dbReference type="InterPro" id="IPR002347">
    <property type="entry name" value="SDR_fam"/>
</dbReference>
<dbReference type="RefSeq" id="WP_139600154.1">
    <property type="nucleotide sequence ID" value="NZ_VDCQ01000001.1"/>
</dbReference>
<dbReference type="FunFam" id="3.40.50.720:FF:000084">
    <property type="entry name" value="Short-chain dehydrogenase reductase"/>
    <property type="match status" value="1"/>
</dbReference>
<comment type="similarity">
    <text evidence="1">Belongs to the short-chain dehydrogenases/reductases (SDR) family.</text>
</comment>
<accession>A0A5C4THW6</accession>
<sequence>MRLAGKIALVTGGSLGIGRAIAIRFAREGAMVAISGRGKAALDETAAIIRDQSGEVLAFESDVQHVDQVNALIDGVLHKWGRIDVLVHNAGINAPVPFLEMPLEHWDRHMNVNLRGTFLVSQRVCQEMAKRKLQGSIIFMSSVNGLAAEANLAHYNASKGGMNLLAMTIALELAPLGIRINALCPGFIETRLTKPVIDDAPAIEHYLRSIPMGRVGQPEEIADAALFLASDESRYMTGHCLVVDGGQIVKLS</sequence>
<evidence type="ECO:0000313" key="4">
    <source>
        <dbReference type="Proteomes" id="UP000307943"/>
    </source>
</evidence>
<dbReference type="PRINTS" id="PR00080">
    <property type="entry name" value="SDRFAMILY"/>
</dbReference>
<dbReference type="PANTHER" id="PTHR42760">
    <property type="entry name" value="SHORT-CHAIN DEHYDROGENASES/REDUCTASES FAMILY MEMBER"/>
    <property type="match status" value="1"/>
</dbReference>
<gene>
    <name evidence="3" type="ORF">FE784_00490</name>
</gene>
<proteinExistence type="inferred from homology"/>
<dbReference type="Pfam" id="PF13561">
    <property type="entry name" value="adh_short_C2"/>
    <property type="match status" value="1"/>
</dbReference>
<dbReference type="AlphaFoldDB" id="A0A5C4THW6"/>
<reference evidence="3 4" key="1">
    <citation type="submission" date="2019-05" db="EMBL/GenBank/DDBJ databases">
        <title>We sequenced the genome of Paenibacillus hemerocallicola KCTC 33185 for further insight into its adaptation and study the phylogeny of Paenibacillus.</title>
        <authorList>
            <person name="Narsing Rao M.P."/>
        </authorList>
    </citation>
    <scope>NUCLEOTIDE SEQUENCE [LARGE SCALE GENOMIC DNA]</scope>
    <source>
        <strain evidence="3 4">KCTC 33185</strain>
    </source>
</reference>
<dbReference type="InterPro" id="IPR020904">
    <property type="entry name" value="Sc_DH/Rdtase_CS"/>
</dbReference>